<protein>
    <submittedName>
        <fullName evidence="1">Uncharacterized protein</fullName>
    </submittedName>
</protein>
<dbReference type="OrthoDB" id="6194834at2"/>
<dbReference type="InterPro" id="IPR025016">
    <property type="entry name" value="DUF3955"/>
</dbReference>
<name>A0A1Q2D6M8_9ENTE</name>
<dbReference type="Proteomes" id="UP000188246">
    <property type="component" value="Chromosome"/>
</dbReference>
<dbReference type="STRING" id="633807.BW732_06625"/>
<dbReference type="RefSeq" id="WP_077276001.1">
    <property type="nucleotide sequence ID" value="NZ_CP019609.1"/>
</dbReference>
<dbReference type="AlphaFoldDB" id="A0A1Q2D6M8"/>
<reference evidence="1 2" key="1">
    <citation type="journal article" date="2010" name="Int. J. Syst. Evol. Microbiol.">
        <title>Vagococcus penaei sp. nov., isolated from spoilage microbiota of cooked shrimp (Penaeus vannamei).</title>
        <authorList>
            <person name="Jaffres E."/>
            <person name="Prevost H."/>
            <person name="Rossero A."/>
            <person name="Joffraud J.J."/>
            <person name="Dousset X."/>
        </authorList>
    </citation>
    <scope>NUCLEOTIDE SEQUENCE [LARGE SCALE GENOMIC DNA]</scope>
    <source>
        <strain evidence="1 2">CD276</strain>
    </source>
</reference>
<dbReference type="EMBL" id="CP019609">
    <property type="protein sequence ID" value="AQP53925.1"/>
    <property type="molecule type" value="Genomic_DNA"/>
</dbReference>
<keyword evidence="2" id="KW-1185">Reference proteome</keyword>
<dbReference type="KEGG" id="vpi:BW732_06625"/>
<accession>A0A1Q2D6M8</accession>
<proteinExistence type="predicted"/>
<organism evidence="1 2">
    <name type="scientific">Vagococcus penaei</name>
    <dbReference type="NCBI Taxonomy" id="633807"/>
    <lineage>
        <taxon>Bacteria</taxon>
        <taxon>Bacillati</taxon>
        <taxon>Bacillota</taxon>
        <taxon>Bacilli</taxon>
        <taxon>Lactobacillales</taxon>
        <taxon>Enterococcaceae</taxon>
        <taxon>Vagococcus</taxon>
    </lineage>
</organism>
<sequence length="78" mass="8393">MSKNKRSNKLTLSSIIIFVLGLICLIGAAPIRLSTSTLDSNGVLHEPFFFTLPLGFALICLAVIIGAISFIKTITTKK</sequence>
<dbReference type="Pfam" id="PF13127">
    <property type="entry name" value="DUF3955"/>
    <property type="match status" value="1"/>
</dbReference>
<evidence type="ECO:0000313" key="2">
    <source>
        <dbReference type="Proteomes" id="UP000188246"/>
    </source>
</evidence>
<evidence type="ECO:0000313" key="1">
    <source>
        <dbReference type="EMBL" id="AQP53925.1"/>
    </source>
</evidence>
<gene>
    <name evidence="1" type="ORF">BW732_06625</name>
</gene>